<feature type="domain" description="DUF6535" evidence="3">
    <location>
        <begin position="92"/>
        <end position="266"/>
    </location>
</feature>
<dbReference type="GeneID" id="71998223"/>
<feature type="transmembrane region" description="Helical" evidence="2">
    <location>
        <begin position="305"/>
        <end position="321"/>
    </location>
</feature>
<feature type="transmembrane region" description="Helical" evidence="2">
    <location>
        <begin position="186"/>
        <end position="204"/>
    </location>
</feature>
<dbReference type="Proteomes" id="UP000814176">
    <property type="component" value="Unassembled WGS sequence"/>
</dbReference>
<keyword evidence="5" id="KW-1185">Reference proteome</keyword>
<evidence type="ECO:0000256" key="2">
    <source>
        <dbReference type="SAM" id="Phobius"/>
    </source>
</evidence>
<feature type="transmembrane region" description="Helical" evidence="2">
    <location>
        <begin position="271"/>
        <end position="293"/>
    </location>
</feature>
<accession>A0ABQ8K533</accession>
<organism evidence="4 5">
    <name type="scientific">Rhodofomes roseus</name>
    <dbReference type="NCBI Taxonomy" id="34475"/>
    <lineage>
        <taxon>Eukaryota</taxon>
        <taxon>Fungi</taxon>
        <taxon>Dikarya</taxon>
        <taxon>Basidiomycota</taxon>
        <taxon>Agaricomycotina</taxon>
        <taxon>Agaricomycetes</taxon>
        <taxon>Polyporales</taxon>
        <taxon>Rhodofomes</taxon>
    </lineage>
</organism>
<evidence type="ECO:0000256" key="1">
    <source>
        <dbReference type="SAM" id="MobiDB-lite"/>
    </source>
</evidence>
<keyword evidence="2" id="KW-0472">Membrane</keyword>
<sequence>MALRWSGLVRALRALREDLVSLLSVDSAMSGLDVPRHSLDPLPKGLPARRSPWSPSPSHIPGVQRPHGRNQWSKMPDDDDRPSNSDIRHDVWLLYNEQASRWRKEFVEDWNKKMDALLLFATLFSAVITAFVVLSYSSLRPDLLQQIAASLNASQTVQSVQASTEPVPDSSTTFIPEAYAIRVNTFWFASLVISVSVAFLTILAKQWMTNFDGDLHPSVEGRGRQLQYRYDNARAWSLTSSLKCLPILLHVSLMLFYAGLIDFLWETNSTVALVATVLIGLTVAIYIAAYYVLSHLSWTVNFLRRSIYILLKITNLLLKFYRGFLRVLSWCGVEIPLWLVYPARGQRMEYIMYGYAAPLVDSHSREINYIFSNPDLMDSRVLSRMVASFQAGLSDHDAELLVHTIVRFPLLTTYRDLFIDAGTVRFLTQWLRWHEEFEYAEFTQPMQREFALVERALARLLTEVIEPEDDSRATLSLWGPPRTYKLPQETMSHNADLALRTLKLSHLDESGEGENPGNIILFAHRLRLQLVASPLDWSVGPLKASVKGFYGRLSAYQTLTHSELRSEDMMSLVNTAIYVATRVIDPQQWIKPTDVVAERIEHKHGALDALAALVLNNPGLDFALVRQICWALCVLSIPERRLIPKFNDFHLLITQVRSTHKLLDPLQRNVLAPAKQDAVMLHAVLAVFEELLYSTSAARLTSAPTSDSDALDDPENADRTQLLTALIARYLTFLQDLRDELEQSWTFPTEQSPTGSWQHGSFSLHDSLRLLQRIVRISGFLGYYCLTGLGTLKIDREQITRTTLEILQFMCTYDPADNGSEDQIAVHRVVYGAACRFTVLNCDVETPIVPPANEFIFDNYSASVAAEQMVAALRLVASAESEPPESVNNVLAMVADLRYISSHPRFRAEILAYLRSPKSDMPELLDLLVEKHCGTEAREAIDTLNGTGVLERPRIAPPRRMPRARRSTRPRMDTTKAGIRLKARE</sequence>
<feature type="transmembrane region" description="Helical" evidence="2">
    <location>
        <begin position="116"/>
        <end position="136"/>
    </location>
</feature>
<name>A0ABQ8K533_9APHY</name>
<dbReference type="EMBL" id="JADCUA010000023">
    <property type="protein sequence ID" value="KAH9832075.1"/>
    <property type="molecule type" value="Genomic_DNA"/>
</dbReference>
<feature type="region of interest" description="Disordered" evidence="1">
    <location>
        <begin position="45"/>
        <end position="84"/>
    </location>
</feature>
<keyword evidence="2" id="KW-0812">Transmembrane</keyword>
<dbReference type="InterPro" id="IPR045338">
    <property type="entry name" value="DUF6535"/>
</dbReference>
<keyword evidence="2" id="KW-1133">Transmembrane helix</keyword>
<comment type="caution">
    <text evidence="4">The sequence shown here is derived from an EMBL/GenBank/DDBJ whole genome shotgun (WGS) entry which is preliminary data.</text>
</comment>
<dbReference type="RefSeq" id="XP_047775121.1">
    <property type="nucleotide sequence ID" value="XM_047917491.1"/>
</dbReference>
<proteinExistence type="predicted"/>
<evidence type="ECO:0000313" key="4">
    <source>
        <dbReference type="EMBL" id="KAH9832075.1"/>
    </source>
</evidence>
<feature type="compositionally biased region" description="Basic residues" evidence="1">
    <location>
        <begin position="960"/>
        <end position="969"/>
    </location>
</feature>
<gene>
    <name evidence="4" type="ORF">C8Q71DRAFT_280519</name>
</gene>
<feature type="region of interest" description="Disordered" evidence="1">
    <location>
        <begin position="950"/>
        <end position="985"/>
    </location>
</feature>
<evidence type="ECO:0000259" key="3">
    <source>
        <dbReference type="Pfam" id="PF20153"/>
    </source>
</evidence>
<protein>
    <recommendedName>
        <fullName evidence="3">DUF6535 domain-containing protein</fullName>
    </recommendedName>
</protein>
<evidence type="ECO:0000313" key="5">
    <source>
        <dbReference type="Proteomes" id="UP000814176"/>
    </source>
</evidence>
<feature type="transmembrane region" description="Helical" evidence="2">
    <location>
        <begin position="244"/>
        <end position="265"/>
    </location>
</feature>
<dbReference type="Pfam" id="PF20153">
    <property type="entry name" value="DUF6535"/>
    <property type="match status" value="1"/>
</dbReference>
<feature type="compositionally biased region" description="Low complexity" evidence="1">
    <location>
        <begin position="48"/>
        <end position="57"/>
    </location>
</feature>
<reference evidence="4 5" key="1">
    <citation type="journal article" date="2021" name="Environ. Microbiol.">
        <title>Gene family expansions and transcriptome signatures uncover fungal adaptations to wood decay.</title>
        <authorList>
            <person name="Hage H."/>
            <person name="Miyauchi S."/>
            <person name="Viragh M."/>
            <person name="Drula E."/>
            <person name="Min B."/>
            <person name="Chaduli D."/>
            <person name="Navarro D."/>
            <person name="Favel A."/>
            <person name="Norest M."/>
            <person name="Lesage-Meessen L."/>
            <person name="Balint B."/>
            <person name="Merenyi Z."/>
            <person name="de Eugenio L."/>
            <person name="Morin E."/>
            <person name="Martinez A.T."/>
            <person name="Baldrian P."/>
            <person name="Stursova M."/>
            <person name="Martinez M.J."/>
            <person name="Novotny C."/>
            <person name="Magnuson J.K."/>
            <person name="Spatafora J.W."/>
            <person name="Maurice S."/>
            <person name="Pangilinan J."/>
            <person name="Andreopoulos W."/>
            <person name="LaButti K."/>
            <person name="Hundley H."/>
            <person name="Na H."/>
            <person name="Kuo A."/>
            <person name="Barry K."/>
            <person name="Lipzen A."/>
            <person name="Henrissat B."/>
            <person name="Riley R."/>
            <person name="Ahrendt S."/>
            <person name="Nagy L.G."/>
            <person name="Grigoriev I.V."/>
            <person name="Martin F."/>
            <person name="Rosso M.N."/>
        </authorList>
    </citation>
    <scope>NUCLEOTIDE SEQUENCE [LARGE SCALE GENOMIC DNA]</scope>
    <source>
        <strain evidence="4 5">CIRM-BRFM 1785</strain>
    </source>
</reference>